<sequence>MFSYLTVLLAFQFSLFGLSKASCHCPSCPAASSCSIQCPPPVACPPKICPALPVCSIVLPRSCPVCIKPIVKSVPITVVKPIYKVIDKPVIVNRCCKTCGEHCILRVKRNILNDSIVTINSACNNKMLGAIIAKTMTSNPTISQELIMEKVTKSFGQYNIFCSTGNLTYVAYTDDFCQIAKGGVVCYIFKNL</sequence>
<evidence type="ECO:0000256" key="1">
    <source>
        <dbReference type="SAM" id="SignalP"/>
    </source>
</evidence>
<accession>A0A0R3RYW3</accession>
<feature type="domain" description="Ground-like" evidence="2">
    <location>
        <begin position="121"/>
        <end position="189"/>
    </location>
</feature>
<feature type="chain" id="PRO_5006447890" evidence="1">
    <location>
        <begin position="22"/>
        <end position="192"/>
    </location>
</feature>
<evidence type="ECO:0000313" key="3">
    <source>
        <dbReference type="Proteomes" id="UP000050640"/>
    </source>
</evidence>
<dbReference type="WBParaSite" id="EEL_0000748501-mRNA-1">
    <property type="protein sequence ID" value="EEL_0000748501-mRNA-1"/>
    <property type="gene ID" value="EEL_0000748501"/>
</dbReference>
<name>A0A0R3RYW3_9BILA</name>
<organism evidence="3 4">
    <name type="scientific">Elaeophora elaphi</name>
    <dbReference type="NCBI Taxonomy" id="1147741"/>
    <lineage>
        <taxon>Eukaryota</taxon>
        <taxon>Metazoa</taxon>
        <taxon>Ecdysozoa</taxon>
        <taxon>Nematoda</taxon>
        <taxon>Chromadorea</taxon>
        <taxon>Rhabditida</taxon>
        <taxon>Spirurina</taxon>
        <taxon>Spiruromorpha</taxon>
        <taxon>Filarioidea</taxon>
        <taxon>Onchocercidae</taxon>
        <taxon>Elaeophora</taxon>
    </lineage>
</organism>
<dbReference type="Pfam" id="PF04155">
    <property type="entry name" value="Ground-like"/>
    <property type="match status" value="1"/>
</dbReference>
<dbReference type="STRING" id="1147741.A0A0R3RYW3"/>
<proteinExistence type="predicted"/>
<evidence type="ECO:0000259" key="2">
    <source>
        <dbReference type="Pfam" id="PF04155"/>
    </source>
</evidence>
<dbReference type="Proteomes" id="UP000050640">
    <property type="component" value="Unplaced"/>
</dbReference>
<evidence type="ECO:0000313" key="4">
    <source>
        <dbReference type="WBParaSite" id="EEL_0000748501-mRNA-1"/>
    </source>
</evidence>
<feature type="signal peptide" evidence="1">
    <location>
        <begin position="1"/>
        <end position="21"/>
    </location>
</feature>
<reference evidence="4" key="1">
    <citation type="submission" date="2017-02" db="UniProtKB">
        <authorList>
            <consortium name="WormBaseParasite"/>
        </authorList>
    </citation>
    <scope>IDENTIFICATION</scope>
</reference>
<keyword evidence="3" id="KW-1185">Reference proteome</keyword>
<protein>
    <submittedName>
        <fullName evidence="4">Ground-like domain-containing protein</fullName>
    </submittedName>
</protein>
<dbReference type="InterPro" id="IPR007284">
    <property type="entry name" value="Ground-like_dom"/>
</dbReference>
<dbReference type="AlphaFoldDB" id="A0A0R3RYW3"/>
<keyword evidence="1" id="KW-0732">Signal</keyword>